<name>A0A8S5QYU2_9CAUD</name>
<protein>
    <submittedName>
        <fullName evidence="1">Uncharacterized protein</fullName>
    </submittedName>
</protein>
<reference evidence="1" key="1">
    <citation type="journal article" date="2021" name="Proc. Natl. Acad. Sci. U.S.A.">
        <title>A Catalog of Tens of Thousands of Viruses from Human Metagenomes Reveals Hidden Associations with Chronic Diseases.</title>
        <authorList>
            <person name="Tisza M.J."/>
            <person name="Buck C.B."/>
        </authorList>
    </citation>
    <scope>NUCLEOTIDE SEQUENCE</scope>
    <source>
        <strain evidence="1">Ct9lR64</strain>
    </source>
</reference>
<organism evidence="1">
    <name type="scientific">Siphoviridae sp. ct9lR64</name>
    <dbReference type="NCBI Taxonomy" id="2826178"/>
    <lineage>
        <taxon>Viruses</taxon>
        <taxon>Duplodnaviria</taxon>
        <taxon>Heunggongvirae</taxon>
        <taxon>Uroviricota</taxon>
        <taxon>Caudoviricetes</taxon>
    </lineage>
</organism>
<dbReference type="EMBL" id="BK015760">
    <property type="protein sequence ID" value="DAE23844.1"/>
    <property type="molecule type" value="Genomic_DNA"/>
</dbReference>
<sequence length="196" mass="22367">MSENKYKPNVETVRERKESVVSGNVTVKKSTGLRKIIEMFFARDIDDVKDFMIREVIIPELRDGLYNLINSGCQMFLYGDTRTKRSSSAPGTVRVSYNKCYDQSRPAEQNARSRSGMNFDNVTFEDIADAEEVLNQMIDILEDYKSVSVADFCDLANIPDEYTDRKYGWTNLSKAEVRRVSGGGYYIKLPKAILLP</sequence>
<accession>A0A8S5QYU2</accession>
<proteinExistence type="predicted"/>
<evidence type="ECO:0000313" key="1">
    <source>
        <dbReference type="EMBL" id="DAE23844.1"/>
    </source>
</evidence>